<evidence type="ECO:0000313" key="2">
    <source>
        <dbReference type="EMBL" id="KAE8918674.1"/>
    </source>
</evidence>
<comment type="caution">
    <text evidence="2">The sequence shown here is derived from an EMBL/GenBank/DDBJ whole genome shotgun (WGS) entry which is preliminary data.</text>
</comment>
<reference evidence="2 3" key="1">
    <citation type="submission" date="2018-08" db="EMBL/GenBank/DDBJ databases">
        <title>Genomic investigation of the strawberry pathogen Phytophthora fragariae indicates pathogenicity is determined by transcriptional variation in three key races.</title>
        <authorList>
            <person name="Adams T.M."/>
            <person name="Armitage A.D."/>
            <person name="Sobczyk M.K."/>
            <person name="Bates H.J."/>
            <person name="Dunwell J.M."/>
            <person name="Nellist C.F."/>
            <person name="Harrison R.J."/>
        </authorList>
    </citation>
    <scope>NUCLEOTIDE SEQUENCE [LARGE SCALE GENOMIC DNA]</scope>
    <source>
        <strain evidence="2 3">NOV-9</strain>
    </source>
</reference>
<dbReference type="AlphaFoldDB" id="A0A6A3DAP4"/>
<organism evidence="2 3">
    <name type="scientific">Phytophthora fragariae</name>
    <dbReference type="NCBI Taxonomy" id="53985"/>
    <lineage>
        <taxon>Eukaryota</taxon>
        <taxon>Sar</taxon>
        <taxon>Stramenopiles</taxon>
        <taxon>Oomycota</taxon>
        <taxon>Peronosporomycetes</taxon>
        <taxon>Peronosporales</taxon>
        <taxon>Peronosporaceae</taxon>
        <taxon>Phytophthora</taxon>
    </lineage>
</organism>
<dbReference type="EMBL" id="QXGF01005435">
    <property type="protein sequence ID" value="KAE8918674.1"/>
    <property type="molecule type" value="Genomic_DNA"/>
</dbReference>
<gene>
    <name evidence="2" type="ORF">PF009_g31013</name>
</gene>
<evidence type="ECO:0000256" key="1">
    <source>
        <dbReference type="SAM" id="MobiDB-lite"/>
    </source>
</evidence>
<dbReference type="Proteomes" id="UP000429523">
    <property type="component" value="Unassembled WGS sequence"/>
</dbReference>
<protein>
    <submittedName>
        <fullName evidence="2">Uncharacterized protein</fullName>
    </submittedName>
</protein>
<feature type="region of interest" description="Disordered" evidence="1">
    <location>
        <begin position="1"/>
        <end position="66"/>
    </location>
</feature>
<name>A0A6A3DAP4_9STRA</name>
<proteinExistence type="predicted"/>
<feature type="compositionally biased region" description="Basic and acidic residues" evidence="1">
    <location>
        <begin position="56"/>
        <end position="66"/>
    </location>
</feature>
<sequence length="66" mass="7123">MRPVDACEATAGRPSRRRTSCSDTHGASTARAAGSELTFELDPQQQSCELGVETPQEPRADDETDE</sequence>
<accession>A0A6A3DAP4</accession>
<evidence type="ECO:0000313" key="3">
    <source>
        <dbReference type="Proteomes" id="UP000429523"/>
    </source>
</evidence>